<dbReference type="OrthoDB" id="1546079at2759"/>
<feature type="chain" id="PRO_5034412224" description="endo-polygalacturonase" evidence="16">
    <location>
        <begin position="17"/>
        <end position="515"/>
    </location>
</feature>
<evidence type="ECO:0000256" key="4">
    <source>
        <dbReference type="ARBA" id="ARBA00022525"/>
    </source>
</evidence>
<proteinExistence type="inferred from homology"/>
<dbReference type="SMART" id="SM00710">
    <property type="entry name" value="PbH1"/>
    <property type="match status" value="9"/>
</dbReference>
<evidence type="ECO:0000256" key="7">
    <source>
        <dbReference type="ARBA" id="ARBA00022801"/>
    </source>
</evidence>
<evidence type="ECO:0000256" key="14">
    <source>
        <dbReference type="PROSITE-ProRule" id="PRU10052"/>
    </source>
</evidence>
<dbReference type="Proteomes" id="UP000531561">
    <property type="component" value="Unassembled WGS sequence"/>
</dbReference>
<gene>
    <name evidence="17" type="ORF">Bfra_010954</name>
</gene>
<evidence type="ECO:0000256" key="1">
    <source>
        <dbReference type="ARBA" id="ARBA00004613"/>
    </source>
</evidence>
<evidence type="ECO:0000256" key="11">
    <source>
        <dbReference type="ARBA" id="ARBA00023316"/>
    </source>
</evidence>
<keyword evidence="4" id="KW-0964">Secreted</keyword>
<dbReference type="RefSeq" id="XP_037188702.1">
    <property type="nucleotide sequence ID" value="XM_037341283.1"/>
</dbReference>
<keyword evidence="18" id="KW-1185">Reference proteome</keyword>
<evidence type="ECO:0000256" key="13">
    <source>
        <dbReference type="ARBA" id="ARBA00037707"/>
    </source>
</evidence>
<dbReference type="EMBL" id="JABFCT010000016">
    <property type="protein sequence ID" value="KAF5869754.1"/>
    <property type="molecule type" value="Genomic_DNA"/>
</dbReference>
<dbReference type="InterPro" id="IPR000743">
    <property type="entry name" value="Glyco_hydro_28"/>
</dbReference>
<dbReference type="InterPro" id="IPR012334">
    <property type="entry name" value="Pectin_lyas_fold"/>
</dbReference>
<keyword evidence="9" id="KW-0325">Glycoprotein</keyword>
<dbReference type="AlphaFoldDB" id="A0A8H6ALS1"/>
<dbReference type="EC" id="3.2.1.15" evidence="3"/>
<name>A0A8H6ALS1_9HELO</name>
<evidence type="ECO:0000256" key="15">
    <source>
        <dbReference type="RuleBase" id="RU361169"/>
    </source>
</evidence>
<sequence>MRSAIILGGLASIVLACDNPDTDACANAFTVSSAAAGPFCATYTQAANSASTGLPAFATACANKPKKLSSACSCLQVATTLATVAKSTSAAAASGVAASSAVAPVAASSSAAAASSYARSSYVKSVTASVSALAHKATTGVVASTSVPAVASAAGAGAAAITSAPAAPAGCTATAYADIADIIASCTNIVLDNISAPASSTIDLQDLQDGSTVTFSGTTSFGTTADSDFNPIVVKGTDITITGASGHVIDGNGAAYWDGEGSNGGTDKPDHFFVVKDVVNGVISNLNIQNWPTHCFDITGAQGLTISGLTLDNSAGDAPNSLSGDDPAAHNSDGFDISGSDSVTLENCVVKNQDDCVAVTSGSNILVTGMTCSGGHGLSIGSVGGKSNNTVSGVTFSDSTITNSQNGCRIKSNADTTGTIENVTYSNIKMSNISDYGIDVQQDYLNGGATGEPTNGVTISGITFSSVTGTTTDDAYNYYILCGSDSCSDFTFTDVSISGGGETSTCNYPSTGCPA</sequence>
<keyword evidence="10 15" id="KW-0326">Glycosidase</keyword>
<comment type="similarity">
    <text evidence="2 15">Belongs to the glycosyl hydrolase 28 family.</text>
</comment>
<evidence type="ECO:0000256" key="2">
    <source>
        <dbReference type="ARBA" id="ARBA00008834"/>
    </source>
</evidence>
<organism evidence="17 18">
    <name type="scientific">Botrytis fragariae</name>
    <dbReference type="NCBI Taxonomy" id="1964551"/>
    <lineage>
        <taxon>Eukaryota</taxon>
        <taxon>Fungi</taxon>
        <taxon>Dikarya</taxon>
        <taxon>Ascomycota</taxon>
        <taxon>Pezizomycotina</taxon>
        <taxon>Leotiomycetes</taxon>
        <taxon>Helotiales</taxon>
        <taxon>Sclerotiniaceae</taxon>
        <taxon>Botrytis</taxon>
    </lineage>
</organism>
<evidence type="ECO:0000313" key="17">
    <source>
        <dbReference type="EMBL" id="KAF5869754.1"/>
    </source>
</evidence>
<evidence type="ECO:0000256" key="8">
    <source>
        <dbReference type="ARBA" id="ARBA00023157"/>
    </source>
</evidence>
<dbReference type="PROSITE" id="PS00502">
    <property type="entry name" value="POLYGALACTURONASE"/>
    <property type="match status" value="1"/>
</dbReference>
<evidence type="ECO:0000313" key="18">
    <source>
        <dbReference type="Proteomes" id="UP000531561"/>
    </source>
</evidence>
<dbReference type="InterPro" id="IPR006626">
    <property type="entry name" value="PbH1"/>
</dbReference>
<accession>A0A8H6ALS1</accession>
<evidence type="ECO:0000256" key="12">
    <source>
        <dbReference type="ARBA" id="ARBA00034074"/>
    </source>
</evidence>
<keyword evidence="8" id="KW-1015">Disulfide bond</keyword>
<dbReference type="Pfam" id="PF00295">
    <property type="entry name" value="Glyco_hydro_28"/>
    <property type="match status" value="1"/>
</dbReference>
<evidence type="ECO:0000256" key="6">
    <source>
        <dbReference type="ARBA" id="ARBA00022737"/>
    </source>
</evidence>
<dbReference type="GO" id="GO:0005576">
    <property type="term" value="C:extracellular region"/>
    <property type="evidence" value="ECO:0007669"/>
    <property type="project" value="UniProtKB-SubCell"/>
</dbReference>
<protein>
    <recommendedName>
        <fullName evidence="3">endo-polygalacturonase</fullName>
        <ecNumber evidence="3">3.2.1.15</ecNumber>
    </recommendedName>
</protein>
<comment type="caution">
    <text evidence="17">The sequence shown here is derived from an EMBL/GenBank/DDBJ whole genome shotgun (WGS) entry which is preliminary data.</text>
</comment>
<feature type="signal peptide" evidence="16">
    <location>
        <begin position="1"/>
        <end position="16"/>
    </location>
</feature>
<dbReference type="GeneID" id="59264975"/>
<dbReference type="GO" id="GO:0004650">
    <property type="term" value="F:polygalacturonase activity"/>
    <property type="evidence" value="ECO:0007669"/>
    <property type="project" value="UniProtKB-EC"/>
</dbReference>
<evidence type="ECO:0000256" key="16">
    <source>
        <dbReference type="SAM" id="SignalP"/>
    </source>
</evidence>
<dbReference type="PANTHER" id="PTHR31884">
    <property type="entry name" value="POLYGALACTURONASE"/>
    <property type="match status" value="1"/>
</dbReference>
<dbReference type="InterPro" id="IPR011050">
    <property type="entry name" value="Pectin_lyase_fold/virulence"/>
</dbReference>
<keyword evidence="7 15" id="KW-0378">Hydrolase</keyword>
<dbReference type="InterPro" id="IPR050434">
    <property type="entry name" value="Glycosyl_hydrlase_28"/>
</dbReference>
<keyword evidence="5 16" id="KW-0732">Signal</keyword>
<comment type="subcellular location">
    <subcellularLocation>
        <location evidence="1">Secreted</location>
    </subcellularLocation>
</comment>
<dbReference type="PANTHER" id="PTHR31884:SF9">
    <property type="entry name" value="ENDOPOLYGALACTURONASE D-RELATED"/>
    <property type="match status" value="1"/>
</dbReference>
<keyword evidence="6" id="KW-0677">Repeat</keyword>
<feature type="active site" evidence="14">
    <location>
        <position position="376"/>
    </location>
</feature>
<dbReference type="GO" id="GO:0045490">
    <property type="term" value="P:pectin catabolic process"/>
    <property type="evidence" value="ECO:0007669"/>
    <property type="project" value="TreeGrafter"/>
</dbReference>
<comment type="function">
    <text evidence="13">Involved in maceration and soft-rotting of plant tissue. Hydrolyzes the 1,4-alpha glycosidic bonds of de-esterified pectate in the smooth region of the plant cell wall.</text>
</comment>
<evidence type="ECO:0000256" key="10">
    <source>
        <dbReference type="ARBA" id="ARBA00023295"/>
    </source>
</evidence>
<evidence type="ECO:0000256" key="3">
    <source>
        <dbReference type="ARBA" id="ARBA00012736"/>
    </source>
</evidence>
<evidence type="ECO:0000256" key="5">
    <source>
        <dbReference type="ARBA" id="ARBA00022729"/>
    </source>
</evidence>
<comment type="catalytic activity">
    <reaction evidence="12">
        <text>(1,4-alpha-D-galacturonosyl)n+m + H2O = (1,4-alpha-D-galacturonosyl)n + (1,4-alpha-D-galacturonosyl)m.</text>
        <dbReference type="EC" id="3.2.1.15"/>
    </reaction>
</comment>
<keyword evidence="11" id="KW-0961">Cell wall biogenesis/degradation</keyword>
<evidence type="ECO:0000256" key="9">
    <source>
        <dbReference type="ARBA" id="ARBA00023180"/>
    </source>
</evidence>
<dbReference type="Gene3D" id="2.160.20.10">
    <property type="entry name" value="Single-stranded right-handed beta-helix, Pectin lyase-like"/>
    <property type="match status" value="1"/>
</dbReference>
<dbReference type="PROSITE" id="PS51257">
    <property type="entry name" value="PROKAR_LIPOPROTEIN"/>
    <property type="match status" value="1"/>
</dbReference>
<dbReference type="SUPFAM" id="SSF51126">
    <property type="entry name" value="Pectin lyase-like"/>
    <property type="match status" value="1"/>
</dbReference>
<dbReference type="FunFam" id="2.160.20.10:FF:000002">
    <property type="entry name" value="Endopolygalacturonase D"/>
    <property type="match status" value="1"/>
</dbReference>
<reference evidence="17 18" key="1">
    <citation type="journal article" date="2020" name="Phytopathology">
        <title>A high-quality genome resource of Botrytis fragariae, a new and rapidly spreading fungal pathogen causing strawberry gray mold in the U.S.A.</title>
        <authorList>
            <person name="Wu Y."/>
            <person name="Saski C.A."/>
            <person name="Schnabel G."/>
            <person name="Xiao S."/>
            <person name="Hu M."/>
        </authorList>
    </citation>
    <scope>NUCLEOTIDE SEQUENCE [LARGE SCALE GENOMIC DNA]</scope>
    <source>
        <strain evidence="17 18">BVB16</strain>
    </source>
</reference>
<dbReference type="GO" id="GO:0071555">
    <property type="term" value="P:cell wall organization"/>
    <property type="evidence" value="ECO:0007669"/>
    <property type="project" value="UniProtKB-KW"/>
</dbReference>